<evidence type="ECO:0000259" key="6">
    <source>
        <dbReference type="Pfam" id="PF23662"/>
    </source>
</evidence>
<name>A0A8X7PHJ1_BRACI</name>
<gene>
    <name evidence="7" type="ORF">Bca52824_082665</name>
</gene>
<reference evidence="7 8" key="1">
    <citation type="submission" date="2020-02" db="EMBL/GenBank/DDBJ databases">
        <authorList>
            <person name="Ma Q."/>
            <person name="Huang Y."/>
            <person name="Song X."/>
            <person name="Pei D."/>
        </authorList>
    </citation>
    <scope>NUCLEOTIDE SEQUENCE [LARGE SCALE GENOMIC DNA]</scope>
    <source>
        <strain evidence="7">Sxm20200214</strain>
        <tissue evidence="7">Leaf</tissue>
    </source>
</reference>
<keyword evidence="8" id="KW-1185">Reference proteome</keyword>
<feature type="domain" description="NOMO seventh transthyretin-like" evidence="4">
    <location>
        <begin position="12"/>
        <end position="63"/>
    </location>
</feature>
<dbReference type="Pfam" id="PF23660">
    <property type="entry name" value="NOMO_8th"/>
    <property type="match status" value="1"/>
</dbReference>
<evidence type="ECO:0000313" key="7">
    <source>
        <dbReference type="EMBL" id="KAG2252529.1"/>
    </source>
</evidence>
<evidence type="ECO:0000259" key="4">
    <source>
        <dbReference type="Pfam" id="PF23141"/>
    </source>
</evidence>
<dbReference type="OrthoDB" id="10263633at2759"/>
<organism evidence="7 8">
    <name type="scientific">Brassica carinata</name>
    <name type="common">Ethiopian mustard</name>
    <name type="synonym">Abyssinian cabbage</name>
    <dbReference type="NCBI Taxonomy" id="52824"/>
    <lineage>
        <taxon>Eukaryota</taxon>
        <taxon>Viridiplantae</taxon>
        <taxon>Streptophyta</taxon>
        <taxon>Embryophyta</taxon>
        <taxon>Tracheophyta</taxon>
        <taxon>Spermatophyta</taxon>
        <taxon>Magnoliopsida</taxon>
        <taxon>eudicotyledons</taxon>
        <taxon>Gunneridae</taxon>
        <taxon>Pentapetalae</taxon>
        <taxon>rosids</taxon>
        <taxon>malvids</taxon>
        <taxon>Brassicales</taxon>
        <taxon>Brassicaceae</taxon>
        <taxon>Brassiceae</taxon>
        <taxon>Brassica</taxon>
    </lineage>
</organism>
<evidence type="ECO:0000256" key="1">
    <source>
        <dbReference type="ARBA" id="ARBA00022729"/>
    </source>
</evidence>
<protein>
    <submittedName>
        <fullName evidence="7">Uncharacterized protein</fullName>
    </submittedName>
</protein>
<dbReference type="Pfam" id="PF23141">
    <property type="entry name" value="Ig_NOMO"/>
    <property type="match status" value="1"/>
</dbReference>
<dbReference type="PANTHER" id="PTHR23303">
    <property type="entry name" value="CARBOXYPEPTIDASE REGULATORY REGION-CONTAINING"/>
    <property type="match status" value="1"/>
</dbReference>
<keyword evidence="2" id="KW-0472">Membrane</keyword>
<feature type="domain" description="DUF7152" evidence="6">
    <location>
        <begin position="370"/>
        <end position="465"/>
    </location>
</feature>
<evidence type="ECO:0000313" key="8">
    <source>
        <dbReference type="Proteomes" id="UP000886595"/>
    </source>
</evidence>
<dbReference type="InterPro" id="IPR051417">
    <property type="entry name" value="SDr/BOS_complex"/>
</dbReference>
<evidence type="ECO:0000259" key="3">
    <source>
        <dbReference type="Pfam" id="PF22902"/>
    </source>
</evidence>
<dbReference type="InterPro" id="IPR055073">
    <property type="entry name" value="NOMO1-like_9th"/>
</dbReference>
<evidence type="ECO:0000256" key="2">
    <source>
        <dbReference type="SAM" id="Phobius"/>
    </source>
</evidence>
<dbReference type="InterPro" id="IPR056187">
    <property type="entry name" value="NOMO_8th"/>
</dbReference>
<feature type="domain" description="NOMO eighth prealbumin-like" evidence="5">
    <location>
        <begin position="65"/>
        <end position="167"/>
    </location>
</feature>
<keyword evidence="2" id="KW-0812">Transmembrane</keyword>
<dbReference type="Proteomes" id="UP000886595">
    <property type="component" value="Unassembled WGS sequence"/>
</dbReference>
<dbReference type="InterPro" id="IPR056319">
    <property type="entry name" value="NOMO_7th"/>
</dbReference>
<dbReference type="GO" id="GO:0005789">
    <property type="term" value="C:endoplasmic reticulum membrane"/>
    <property type="evidence" value="ECO:0007669"/>
    <property type="project" value="TreeGrafter"/>
</dbReference>
<accession>A0A8X7PHJ1</accession>
<dbReference type="AlphaFoldDB" id="A0A8X7PHJ1"/>
<feature type="transmembrane region" description="Helical" evidence="2">
    <location>
        <begin position="467"/>
        <end position="486"/>
    </location>
</feature>
<dbReference type="PANTHER" id="PTHR23303:SF14">
    <property type="entry name" value="BOS COMPLEX SUBUNIT NOMO1-RELATED"/>
    <property type="match status" value="1"/>
</dbReference>
<proteinExistence type="predicted"/>
<comment type="caution">
    <text evidence="7">The sequence shown here is derived from an EMBL/GenBank/DDBJ whole genome shotgun (WGS) entry which is preliminary data.</text>
</comment>
<dbReference type="InterPro" id="IPR055576">
    <property type="entry name" value="DUF7152"/>
</dbReference>
<evidence type="ECO:0000259" key="5">
    <source>
        <dbReference type="Pfam" id="PF23660"/>
    </source>
</evidence>
<keyword evidence="2" id="KW-1133">Transmembrane helix</keyword>
<dbReference type="Pfam" id="PF22902">
    <property type="entry name" value="NOMO1-like_9th"/>
    <property type="match status" value="1"/>
</dbReference>
<dbReference type="EMBL" id="JAAMPC010000016">
    <property type="protein sequence ID" value="KAG2252529.1"/>
    <property type="molecule type" value="Genomic_DNA"/>
</dbReference>
<keyword evidence="1" id="KW-0732">Signal</keyword>
<sequence>MLKFFILSGLPTNLKIKKGLQKICVESPGGHELQLSDSCISFGSNSIKIDVSNPQPIHLRAEKYLVKGLINVESSSTEIESELPENFIVDIQDKEGSVINSISAKLASDGSGVYEYYTWANLGEKISFVPRDSRSNVGKKMLFYPKELRAVVSNDGCQAAVSPFTGRLGLYIQGSVSPPLPGVNIKVSAAKDSLISSLKKGEVAVETSTSPDGSFVAGPLYDDIPYDTDASKPGYHIKRLGPYSFSCQKLGQISVRVFSKETMRRQRNGSGNNKIERASRESVSLQTRTIFLLLPKLGQISACFLKGNYEEATSDISGNYRLRGLHPDATYLIKVSKKNGSGNNKIERASRESVSLGYPRLDFLVFEQPETTILTCHQNEELNMNLLVEIKSATDESKTENVFPLPLSNFFQVKGLSRGKHLVQLKSNRPLGSHKVVSEIIEVDFETNAQIHVGPLRYSIVADHQKVTPAAILPLVTGIAAIALFISIPRLKEIYQATVGMSSPGFTASIKREPRKAVARKKTF</sequence>
<dbReference type="Pfam" id="PF23662">
    <property type="entry name" value="DUF7152"/>
    <property type="match status" value="1"/>
</dbReference>
<feature type="domain" description="NOMO-like ninth beta-sandwich" evidence="3">
    <location>
        <begin position="169"/>
        <end position="239"/>
    </location>
</feature>